<protein>
    <recommendedName>
        <fullName evidence="3">Reverse transcriptase domain-containing protein</fullName>
    </recommendedName>
</protein>
<proteinExistence type="predicted"/>
<evidence type="ECO:0000313" key="1">
    <source>
        <dbReference type="EMBL" id="KAH1129815.1"/>
    </source>
</evidence>
<accession>A0A9D3WJA8</accession>
<dbReference type="Proteomes" id="UP000828251">
    <property type="component" value="Unassembled WGS sequence"/>
</dbReference>
<dbReference type="PANTHER" id="PTHR33116">
    <property type="entry name" value="REVERSE TRANSCRIPTASE ZINC-BINDING DOMAIN-CONTAINING PROTEIN-RELATED-RELATED"/>
    <property type="match status" value="1"/>
</dbReference>
<dbReference type="EMBL" id="JAIQCV010000001">
    <property type="protein sequence ID" value="KAH1129815.1"/>
    <property type="molecule type" value="Genomic_DNA"/>
</dbReference>
<dbReference type="PANTHER" id="PTHR33116:SF86">
    <property type="entry name" value="REVERSE TRANSCRIPTASE DOMAIN-CONTAINING PROTEIN"/>
    <property type="match status" value="1"/>
</dbReference>
<reference evidence="1 2" key="1">
    <citation type="journal article" date="2021" name="Plant Biotechnol. J.">
        <title>Multi-omics assisted identification of the key and species-specific regulatory components of drought-tolerant mechanisms in Gossypium stocksii.</title>
        <authorList>
            <person name="Yu D."/>
            <person name="Ke L."/>
            <person name="Zhang D."/>
            <person name="Wu Y."/>
            <person name="Sun Y."/>
            <person name="Mei J."/>
            <person name="Sun J."/>
            <person name="Sun Y."/>
        </authorList>
    </citation>
    <scope>NUCLEOTIDE SEQUENCE [LARGE SCALE GENOMIC DNA]</scope>
    <source>
        <strain evidence="2">cv. E1</strain>
        <tissue evidence="1">Leaf</tissue>
    </source>
</reference>
<gene>
    <name evidence="1" type="ORF">J1N35_001193</name>
</gene>
<comment type="caution">
    <text evidence="1">The sequence shown here is derived from an EMBL/GenBank/DDBJ whole genome shotgun (WGS) entry which is preliminary data.</text>
</comment>
<evidence type="ECO:0000313" key="2">
    <source>
        <dbReference type="Proteomes" id="UP000828251"/>
    </source>
</evidence>
<evidence type="ECO:0008006" key="3">
    <source>
        <dbReference type="Google" id="ProtNLM"/>
    </source>
</evidence>
<dbReference type="OrthoDB" id="6629474at2759"/>
<sequence length="157" mass="18315">MALKIDLEKAFDQVRWDFIDASLQVAGHSICNTINARNWTPIRLSRNGPLLSHFFFTDNLILFGHADENQARVIRNILDKFYDYSRHRINSQKTNIFFSNGVDDNLRERISNFFGFQKVTNLGVYWGVPLLHDKVNNNTLSFVVDRVRNKLSSWDAH</sequence>
<organism evidence="1 2">
    <name type="scientific">Gossypium stocksii</name>
    <dbReference type="NCBI Taxonomy" id="47602"/>
    <lineage>
        <taxon>Eukaryota</taxon>
        <taxon>Viridiplantae</taxon>
        <taxon>Streptophyta</taxon>
        <taxon>Embryophyta</taxon>
        <taxon>Tracheophyta</taxon>
        <taxon>Spermatophyta</taxon>
        <taxon>Magnoliopsida</taxon>
        <taxon>eudicotyledons</taxon>
        <taxon>Gunneridae</taxon>
        <taxon>Pentapetalae</taxon>
        <taxon>rosids</taxon>
        <taxon>malvids</taxon>
        <taxon>Malvales</taxon>
        <taxon>Malvaceae</taxon>
        <taxon>Malvoideae</taxon>
        <taxon>Gossypium</taxon>
    </lineage>
</organism>
<keyword evidence="2" id="KW-1185">Reference proteome</keyword>
<name>A0A9D3WJA8_9ROSI</name>
<dbReference type="AlphaFoldDB" id="A0A9D3WJA8"/>